<proteinExistence type="predicted"/>
<feature type="compositionally biased region" description="Basic and acidic residues" evidence="1">
    <location>
        <begin position="78"/>
        <end position="94"/>
    </location>
</feature>
<protein>
    <submittedName>
        <fullName evidence="3">Uncharacterized protein</fullName>
    </submittedName>
</protein>
<name>A0A1I8HKV9_9PLAT</name>
<accession>A0A1I8HKV9</accession>
<sequence>MPDEFFLPFNYDEQAQPQPRGHLQNPHLLHHQHQQMMADLPPTSGIYDPTIGATIQPMPLLDFHRQQQQLPPHSSAGLKDEYPYSKKSVAHEFDDYPQQQQQQQLSGGVDDLFRDRRPRRYDFPVKRLLLTRDTRDKSTRGK</sequence>
<feature type="region of interest" description="Disordered" evidence="1">
    <location>
        <begin position="123"/>
        <end position="142"/>
    </location>
</feature>
<dbReference type="WBParaSite" id="maker-uti_cns_0006807-snap-gene-0.16-mRNA-1">
    <property type="protein sequence ID" value="maker-uti_cns_0006807-snap-gene-0.16-mRNA-1"/>
    <property type="gene ID" value="maker-uti_cns_0006807-snap-gene-0.16"/>
</dbReference>
<dbReference type="Proteomes" id="UP000095280">
    <property type="component" value="Unplaced"/>
</dbReference>
<evidence type="ECO:0000313" key="2">
    <source>
        <dbReference type="Proteomes" id="UP000095280"/>
    </source>
</evidence>
<organism evidence="2 3">
    <name type="scientific">Macrostomum lignano</name>
    <dbReference type="NCBI Taxonomy" id="282301"/>
    <lineage>
        <taxon>Eukaryota</taxon>
        <taxon>Metazoa</taxon>
        <taxon>Spiralia</taxon>
        <taxon>Lophotrochozoa</taxon>
        <taxon>Platyhelminthes</taxon>
        <taxon>Rhabditophora</taxon>
        <taxon>Macrostomorpha</taxon>
        <taxon>Macrostomida</taxon>
        <taxon>Macrostomidae</taxon>
        <taxon>Macrostomum</taxon>
    </lineage>
</organism>
<feature type="region of interest" description="Disordered" evidence="1">
    <location>
        <begin position="61"/>
        <end position="117"/>
    </location>
</feature>
<evidence type="ECO:0000256" key="1">
    <source>
        <dbReference type="SAM" id="MobiDB-lite"/>
    </source>
</evidence>
<reference evidence="3" key="1">
    <citation type="submission" date="2016-11" db="UniProtKB">
        <authorList>
            <consortium name="WormBaseParasite"/>
        </authorList>
    </citation>
    <scope>IDENTIFICATION</scope>
</reference>
<evidence type="ECO:0000313" key="3">
    <source>
        <dbReference type="WBParaSite" id="maker-uti_cns_0006807-snap-gene-0.16-mRNA-1"/>
    </source>
</evidence>
<keyword evidence="2" id="KW-1185">Reference proteome</keyword>
<dbReference type="AlphaFoldDB" id="A0A1I8HKV9"/>